<dbReference type="PIRSF" id="PIRSF004682">
    <property type="entry name" value="GmhB"/>
    <property type="match status" value="1"/>
</dbReference>
<evidence type="ECO:0000256" key="17">
    <source>
        <dbReference type="PIRSR" id="PIRSR004682-4"/>
    </source>
</evidence>
<dbReference type="CDD" id="cd07503">
    <property type="entry name" value="HAD_HisB-N"/>
    <property type="match status" value="1"/>
</dbReference>
<evidence type="ECO:0000256" key="1">
    <source>
        <dbReference type="ARBA" id="ARBA00001226"/>
    </source>
</evidence>
<feature type="active site" description="Proton donor" evidence="15">
    <location>
        <position position="15"/>
    </location>
</feature>
<evidence type="ECO:0000256" key="14">
    <source>
        <dbReference type="PIRNR" id="PIRNR004682"/>
    </source>
</evidence>
<evidence type="ECO:0000256" key="5">
    <source>
        <dbReference type="ARBA" id="ARBA00004708"/>
    </source>
</evidence>
<dbReference type="SUPFAM" id="SSF56784">
    <property type="entry name" value="HAD-like"/>
    <property type="match status" value="1"/>
</dbReference>
<dbReference type="eggNOG" id="COG0241">
    <property type="taxonomic scope" value="Bacteria"/>
</dbReference>
<proteinExistence type="inferred from homology"/>
<dbReference type="InterPro" id="IPR006549">
    <property type="entry name" value="HAD-SF_hydro_IIIA"/>
</dbReference>
<dbReference type="EC" id="3.1.3.-" evidence="14"/>
<dbReference type="InterPro" id="IPR023214">
    <property type="entry name" value="HAD_sf"/>
</dbReference>
<dbReference type="Pfam" id="PF13242">
    <property type="entry name" value="Hydrolase_like"/>
    <property type="match status" value="1"/>
</dbReference>
<dbReference type="EMBL" id="CP005996">
    <property type="protein sequence ID" value="AGS38364.1"/>
    <property type="molecule type" value="Genomic_DNA"/>
</dbReference>
<dbReference type="GO" id="GO:0034200">
    <property type="term" value="F:D-glycero-beta-D-manno-heptose 1,7-bisphosphate 7-phosphatase activity"/>
    <property type="evidence" value="ECO:0007669"/>
    <property type="project" value="UniProtKB-EC"/>
</dbReference>
<feature type="binding site" evidence="17">
    <location>
        <position position="15"/>
    </location>
    <ligand>
        <name>Mg(2+)</name>
        <dbReference type="ChEBI" id="CHEBI:18420"/>
    </ligand>
</feature>
<dbReference type="GO" id="GO:0005737">
    <property type="term" value="C:cytoplasm"/>
    <property type="evidence" value="ECO:0007669"/>
    <property type="project" value="UniProtKB-SubCell"/>
</dbReference>
<evidence type="ECO:0000313" key="19">
    <source>
        <dbReference type="Proteomes" id="UP000015380"/>
    </source>
</evidence>
<comment type="similarity">
    <text evidence="13 14">Belongs to the gmhB family.</text>
</comment>
<feature type="binding site" evidence="17">
    <location>
        <position position="13"/>
    </location>
    <ligand>
        <name>Mg(2+)</name>
        <dbReference type="ChEBI" id="CHEBI:18420"/>
    </ligand>
</feature>
<dbReference type="GO" id="GO:0005975">
    <property type="term" value="P:carbohydrate metabolic process"/>
    <property type="evidence" value="ECO:0007669"/>
    <property type="project" value="InterPro"/>
</dbReference>
<dbReference type="RefSeq" id="WP_020931758.1">
    <property type="nucleotide sequence ID" value="NC_021917.1"/>
</dbReference>
<evidence type="ECO:0000256" key="2">
    <source>
        <dbReference type="ARBA" id="ARBA00001946"/>
    </source>
</evidence>
<evidence type="ECO:0000256" key="9">
    <source>
        <dbReference type="ARBA" id="ARBA00022801"/>
    </source>
</evidence>
<evidence type="ECO:0000256" key="16">
    <source>
        <dbReference type="PIRSR" id="PIRSR004682-3"/>
    </source>
</evidence>
<keyword evidence="9 14" id="KW-0378">Hydrolase</keyword>
<gene>
    <name evidence="18" type="ORF">CYCME_0020</name>
</gene>
<evidence type="ECO:0000256" key="7">
    <source>
        <dbReference type="ARBA" id="ARBA00022490"/>
    </source>
</evidence>
<sequence length="182" mass="19929">MLTKINKPDIILDRDGVINIDSDSYVKSVNEWLPIQSSILAIANLHKAGHRIFIATNQSGLGRGYFSLDTLTAMHNKMLDLIHQAGGEITGIAFCPHTPDDHCTCRKPKPGLLHDLSLEFNIDLNAAIVIGDSLRDLQAATEAGSKAILVLTGKGKKTQQENPELPYPIFETLYDASQNILI</sequence>
<evidence type="ECO:0000256" key="11">
    <source>
        <dbReference type="ARBA" id="ARBA00022842"/>
    </source>
</evidence>
<dbReference type="NCBIfam" id="NF006506">
    <property type="entry name" value="PRK08942.1"/>
    <property type="match status" value="1"/>
</dbReference>
<feature type="site" description="Stabilizes the phosphoryl group" evidence="16">
    <location>
        <position position="107"/>
    </location>
</feature>
<comment type="pathway">
    <text evidence="5">Nucleotide-sugar biosynthesis; ADP-L-glycero-beta-D-manno-heptose biosynthesis; ADP-L-glycero-beta-D-manno-heptose from D-glycero-beta-D-manno-heptose 7-phosphate: step 2/4.</text>
</comment>
<dbReference type="NCBIfam" id="TIGR01662">
    <property type="entry name" value="HAD-SF-IIIA"/>
    <property type="match status" value="1"/>
</dbReference>
<evidence type="ECO:0000256" key="12">
    <source>
        <dbReference type="ARBA" id="ARBA00023277"/>
    </source>
</evidence>
<dbReference type="AlphaFoldDB" id="S5T490"/>
<dbReference type="KEGG" id="cza:CYCME_0020"/>
<dbReference type="PATRIC" id="fig|1198232.3.peg.21"/>
<dbReference type="Gene3D" id="3.40.50.1000">
    <property type="entry name" value="HAD superfamily/HAD-like"/>
    <property type="match status" value="1"/>
</dbReference>
<evidence type="ECO:0000256" key="3">
    <source>
        <dbReference type="ARBA" id="ARBA00001947"/>
    </source>
</evidence>
<dbReference type="PANTHER" id="PTHR42891:SF1">
    <property type="entry name" value="D-GLYCERO-BETA-D-MANNO-HEPTOSE-1,7-BISPHOSPHATE 7-PHOSPHATASE"/>
    <property type="match status" value="1"/>
</dbReference>
<reference evidence="19" key="2">
    <citation type="journal article" date="2016" name="Environ. Microbiol. Rep.">
        <title>Analysis of defence systems and a conjugative IncP-1 plasmid in the marine polyaromatic hydrocarbons-degrading bacterium Cycloclasticus sp. 78-ME.</title>
        <authorList>
            <person name="Yakimov M.M."/>
            <person name="Crisafi F."/>
            <person name="Messina E."/>
            <person name="Smedile F."/>
            <person name="Lopatina A."/>
            <person name="Denaro R."/>
            <person name="Pieper D.H."/>
            <person name="Golyshin P.N."/>
            <person name="Giuliano L."/>
        </authorList>
    </citation>
    <scope>NUCLEOTIDE SEQUENCE [LARGE SCALE GENOMIC DNA]</scope>
    <source>
        <strain evidence="19">78-ME</strain>
    </source>
</reference>
<evidence type="ECO:0000256" key="6">
    <source>
        <dbReference type="ARBA" id="ARBA00011245"/>
    </source>
</evidence>
<name>S5T490_9GAMM</name>
<evidence type="ECO:0000313" key="18">
    <source>
        <dbReference type="EMBL" id="AGS38364.1"/>
    </source>
</evidence>
<feature type="site" description="Contributes to substrate recognition" evidence="16">
    <location>
        <position position="106"/>
    </location>
</feature>
<comment type="subcellular location">
    <subcellularLocation>
        <location evidence="4 14">Cytoplasm</location>
    </subcellularLocation>
</comment>
<comment type="subunit">
    <text evidence="6">Monomer.</text>
</comment>
<comment type="catalytic activity">
    <reaction evidence="1">
        <text>D-glycero-beta-D-manno-heptose 1,7-bisphosphate + H2O = D-glycero-beta-D-manno-heptose 1-phosphate + phosphate</text>
        <dbReference type="Rhea" id="RHEA:28518"/>
        <dbReference type="ChEBI" id="CHEBI:15377"/>
        <dbReference type="ChEBI" id="CHEBI:43474"/>
        <dbReference type="ChEBI" id="CHEBI:60208"/>
        <dbReference type="ChEBI" id="CHEBI:61593"/>
        <dbReference type="EC" id="3.1.3.82"/>
    </reaction>
</comment>
<feature type="active site" description="Proton donor" evidence="15">
    <location>
        <position position="13"/>
    </location>
</feature>
<feature type="binding site" evidence="17">
    <location>
        <position position="95"/>
    </location>
    <ligand>
        <name>Zn(2+)</name>
        <dbReference type="ChEBI" id="CHEBI:29105"/>
    </ligand>
</feature>
<feature type="binding site" evidence="17">
    <location>
        <position position="105"/>
    </location>
    <ligand>
        <name>Zn(2+)</name>
        <dbReference type="ChEBI" id="CHEBI:29105"/>
    </ligand>
</feature>
<dbReference type="InterPro" id="IPR006543">
    <property type="entry name" value="Histidinol-phos"/>
</dbReference>
<keyword evidence="19" id="KW-1185">Reference proteome</keyword>
<dbReference type="NCBIfam" id="TIGR01656">
    <property type="entry name" value="Histidinol-ppas"/>
    <property type="match status" value="1"/>
</dbReference>
<feature type="site" description="Stabilizes the phosphoryl group" evidence="16">
    <location>
        <position position="56"/>
    </location>
</feature>
<evidence type="ECO:0000256" key="15">
    <source>
        <dbReference type="PIRSR" id="PIRSR004682-1"/>
    </source>
</evidence>
<dbReference type="Proteomes" id="UP000015380">
    <property type="component" value="Chromosome"/>
</dbReference>
<comment type="cofactor">
    <cofactor evidence="2 17">
        <name>Mg(2+)</name>
        <dbReference type="ChEBI" id="CHEBI:18420"/>
    </cofactor>
</comment>
<evidence type="ECO:0000256" key="13">
    <source>
        <dbReference type="ARBA" id="ARBA00061616"/>
    </source>
</evidence>
<dbReference type="InterPro" id="IPR004446">
    <property type="entry name" value="Heptose_bisP_phosphatase"/>
</dbReference>
<keyword evidence="10 17" id="KW-0862">Zinc</keyword>
<accession>S5T490</accession>
<keyword evidence="7 14" id="KW-0963">Cytoplasm</keyword>
<organism evidence="18 19">
    <name type="scientific">Cycloclasticus zancles 78-ME</name>
    <dbReference type="NCBI Taxonomy" id="1198232"/>
    <lineage>
        <taxon>Bacteria</taxon>
        <taxon>Pseudomonadati</taxon>
        <taxon>Pseudomonadota</taxon>
        <taxon>Gammaproteobacteria</taxon>
        <taxon>Thiotrichales</taxon>
        <taxon>Piscirickettsiaceae</taxon>
        <taxon>Cycloclasticus</taxon>
    </lineage>
</organism>
<feature type="binding site" evidence="17">
    <location>
        <position position="97"/>
    </location>
    <ligand>
        <name>Zn(2+)</name>
        <dbReference type="ChEBI" id="CHEBI:29105"/>
    </ligand>
</feature>
<evidence type="ECO:0000256" key="10">
    <source>
        <dbReference type="ARBA" id="ARBA00022833"/>
    </source>
</evidence>
<dbReference type="InterPro" id="IPR036412">
    <property type="entry name" value="HAD-like_sf"/>
</dbReference>
<feature type="binding site" evidence="17">
    <location>
        <position position="103"/>
    </location>
    <ligand>
        <name>Zn(2+)</name>
        <dbReference type="ChEBI" id="CHEBI:29105"/>
    </ligand>
</feature>
<dbReference type="GO" id="GO:0046872">
    <property type="term" value="F:metal ion binding"/>
    <property type="evidence" value="ECO:0007669"/>
    <property type="project" value="UniProtKB-KW"/>
</dbReference>
<dbReference type="PANTHER" id="PTHR42891">
    <property type="entry name" value="D-GLYCERO-BETA-D-MANNO-HEPTOSE-1,7-BISPHOSPHATE 7-PHOSPHATASE"/>
    <property type="match status" value="1"/>
</dbReference>
<evidence type="ECO:0000256" key="4">
    <source>
        <dbReference type="ARBA" id="ARBA00004496"/>
    </source>
</evidence>
<keyword evidence="8 17" id="KW-0479">Metal-binding</keyword>
<comment type="cofactor">
    <cofactor evidence="3 17">
        <name>Zn(2+)</name>
        <dbReference type="ChEBI" id="CHEBI:29105"/>
    </cofactor>
</comment>
<dbReference type="HOGENOM" id="CLU_085077_2_0_6"/>
<feature type="binding site" evidence="17">
    <location>
        <position position="132"/>
    </location>
    <ligand>
        <name>Mg(2+)</name>
        <dbReference type="ChEBI" id="CHEBI:18420"/>
    </ligand>
</feature>
<protein>
    <recommendedName>
        <fullName evidence="14">D,D-heptose 1,7-bisphosphate phosphatase</fullName>
        <ecNumber evidence="14">3.1.3.-</ecNumber>
    </recommendedName>
</protein>
<evidence type="ECO:0000256" key="8">
    <source>
        <dbReference type="ARBA" id="ARBA00022723"/>
    </source>
</evidence>
<dbReference type="FunFam" id="3.40.50.1000:FF:000168">
    <property type="entry name" value="D,D-heptose 1,7-bisphosphate phosphatase"/>
    <property type="match status" value="1"/>
</dbReference>
<keyword evidence="12 14" id="KW-0119">Carbohydrate metabolism</keyword>
<reference evidence="18 19" key="1">
    <citation type="submission" date="2013-05" db="EMBL/GenBank/DDBJ databases">
        <title>Between feast and famine: a lifestyle of most important marine PAH-degrading bacterium Cycloclasticus sp. 7ME.</title>
        <authorList>
            <person name="Yakimov M.M."/>
            <person name="Messina E."/>
            <person name="Genovese M."/>
            <person name="Denaro R."/>
            <person name="Crisafi F."/>
            <person name="Russo D."/>
            <person name="Cappello S."/>
            <person name="Santisi S."/>
            <person name="Smedile F."/>
            <person name="Golyshina O.V."/>
            <person name="Tran H."/>
            <person name="Pieper D.H."/>
            <person name="Golyshin P.N."/>
            <person name="Giuliano L."/>
        </authorList>
    </citation>
    <scope>NUCLEOTIDE SEQUENCE [LARGE SCALE GENOMIC DNA]</scope>
    <source>
        <strain evidence="18 19">78-ME</strain>
    </source>
</reference>
<keyword evidence="11 17" id="KW-0460">Magnesium</keyword>